<sequence>MERFCVNLKKRKVFYQQMQPHAHVKLKEATQIAPVTCLGMKILIDAKHQLVKTIRHRLEIQPPVFDPGLAECLLQRRHVLWKGSYPRRFKVEILPEANMPRKLSWTRPRVAISTSGLWAPERHQASSISSLSRIRPNKGLDMLHWFRQSSNIIVCSKVNNA</sequence>
<accession>A0ABP0GEJ7</accession>
<keyword evidence="2" id="KW-1185">Reference proteome</keyword>
<organism evidence="1 2">
    <name type="scientific">Clavelina lepadiformis</name>
    <name type="common">Light-bulb sea squirt</name>
    <name type="synonym">Ascidia lepadiformis</name>
    <dbReference type="NCBI Taxonomy" id="159417"/>
    <lineage>
        <taxon>Eukaryota</taxon>
        <taxon>Metazoa</taxon>
        <taxon>Chordata</taxon>
        <taxon>Tunicata</taxon>
        <taxon>Ascidiacea</taxon>
        <taxon>Aplousobranchia</taxon>
        <taxon>Clavelinidae</taxon>
        <taxon>Clavelina</taxon>
    </lineage>
</organism>
<evidence type="ECO:0000313" key="1">
    <source>
        <dbReference type="EMBL" id="CAK8690206.1"/>
    </source>
</evidence>
<protein>
    <submittedName>
        <fullName evidence="1">Uncharacterized protein</fullName>
    </submittedName>
</protein>
<comment type="caution">
    <text evidence="1">The sequence shown here is derived from an EMBL/GenBank/DDBJ whole genome shotgun (WGS) entry which is preliminary data.</text>
</comment>
<proteinExistence type="predicted"/>
<evidence type="ECO:0000313" key="2">
    <source>
        <dbReference type="Proteomes" id="UP001642483"/>
    </source>
</evidence>
<dbReference type="EMBL" id="CAWYQH010000114">
    <property type="protein sequence ID" value="CAK8690206.1"/>
    <property type="molecule type" value="Genomic_DNA"/>
</dbReference>
<reference evidence="1 2" key="1">
    <citation type="submission" date="2024-02" db="EMBL/GenBank/DDBJ databases">
        <authorList>
            <person name="Daric V."/>
            <person name="Darras S."/>
        </authorList>
    </citation>
    <scope>NUCLEOTIDE SEQUENCE [LARGE SCALE GENOMIC DNA]</scope>
</reference>
<gene>
    <name evidence="1" type="ORF">CVLEPA_LOCUS22840</name>
</gene>
<dbReference type="Proteomes" id="UP001642483">
    <property type="component" value="Unassembled WGS sequence"/>
</dbReference>
<name>A0ABP0GEJ7_CLALP</name>